<feature type="chain" id="PRO_5022958467" evidence="1">
    <location>
        <begin position="29"/>
        <end position="56"/>
    </location>
</feature>
<evidence type="ECO:0000313" key="2">
    <source>
        <dbReference type="EMBL" id="TYH87301.1"/>
    </source>
</evidence>
<feature type="signal peptide" evidence="1">
    <location>
        <begin position="1"/>
        <end position="28"/>
    </location>
</feature>
<dbReference type="EMBL" id="CM017623">
    <property type="protein sequence ID" value="TYH87301.1"/>
    <property type="molecule type" value="Genomic_DNA"/>
</dbReference>
<keyword evidence="3" id="KW-1185">Reference proteome</keyword>
<sequence length="56" mass="6127">MHTHTHKAKLTLGAGSVCFIWLFKVAEAEEVNGNRNGTFGKFAKSGSERCLQAAEF</sequence>
<evidence type="ECO:0000313" key="3">
    <source>
        <dbReference type="Proteomes" id="UP000322667"/>
    </source>
</evidence>
<evidence type="ECO:0000256" key="1">
    <source>
        <dbReference type="SAM" id="SignalP"/>
    </source>
</evidence>
<gene>
    <name evidence="2" type="ORF">ES332_D01G108100v1</name>
</gene>
<reference evidence="2 3" key="1">
    <citation type="submission" date="2019-07" db="EMBL/GenBank/DDBJ databases">
        <title>WGS assembly of Gossypium tomentosum.</title>
        <authorList>
            <person name="Chen Z.J."/>
            <person name="Sreedasyam A."/>
            <person name="Ando A."/>
            <person name="Song Q."/>
            <person name="De L."/>
            <person name="Hulse-Kemp A."/>
            <person name="Ding M."/>
            <person name="Ye W."/>
            <person name="Kirkbride R."/>
            <person name="Jenkins J."/>
            <person name="Plott C."/>
            <person name="Lovell J."/>
            <person name="Lin Y.-M."/>
            <person name="Vaughn R."/>
            <person name="Liu B."/>
            <person name="Li W."/>
            <person name="Simpson S."/>
            <person name="Scheffler B."/>
            <person name="Saski C."/>
            <person name="Grover C."/>
            <person name="Hu G."/>
            <person name="Conover J."/>
            <person name="Carlson J."/>
            <person name="Shu S."/>
            <person name="Boston L."/>
            <person name="Williams M."/>
            <person name="Peterson D."/>
            <person name="Mcgee K."/>
            <person name="Jones D."/>
            <person name="Wendel J."/>
            <person name="Stelly D."/>
            <person name="Grimwood J."/>
            <person name="Schmutz J."/>
        </authorList>
    </citation>
    <scope>NUCLEOTIDE SEQUENCE [LARGE SCALE GENOMIC DNA]</scope>
    <source>
        <strain evidence="2">7179.01</strain>
    </source>
</reference>
<name>A0A5D2M7G6_GOSTO</name>
<protein>
    <submittedName>
        <fullName evidence="2">Uncharacterized protein</fullName>
    </submittedName>
</protein>
<keyword evidence="1" id="KW-0732">Signal</keyword>
<dbReference type="Proteomes" id="UP000322667">
    <property type="component" value="Chromosome D01"/>
</dbReference>
<accession>A0A5D2M7G6</accession>
<organism evidence="2 3">
    <name type="scientific">Gossypium tomentosum</name>
    <name type="common">Hawaiian cotton</name>
    <name type="synonym">Gossypium sandvicense</name>
    <dbReference type="NCBI Taxonomy" id="34277"/>
    <lineage>
        <taxon>Eukaryota</taxon>
        <taxon>Viridiplantae</taxon>
        <taxon>Streptophyta</taxon>
        <taxon>Embryophyta</taxon>
        <taxon>Tracheophyta</taxon>
        <taxon>Spermatophyta</taxon>
        <taxon>Magnoliopsida</taxon>
        <taxon>eudicotyledons</taxon>
        <taxon>Gunneridae</taxon>
        <taxon>Pentapetalae</taxon>
        <taxon>rosids</taxon>
        <taxon>malvids</taxon>
        <taxon>Malvales</taxon>
        <taxon>Malvaceae</taxon>
        <taxon>Malvoideae</taxon>
        <taxon>Gossypium</taxon>
    </lineage>
</organism>
<proteinExistence type="predicted"/>
<dbReference type="AlphaFoldDB" id="A0A5D2M7G6"/>